<feature type="transmembrane region" description="Helical" evidence="5">
    <location>
        <begin position="160"/>
        <end position="181"/>
    </location>
</feature>
<evidence type="ECO:0000256" key="5">
    <source>
        <dbReference type="SAM" id="Phobius"/>
    </source>
</evidence>
<accession>A0A1H0H2Z5</accession>
<feature type="transmembrane region" description="Helical" evidence="5">
    <location>
        <begin position="193"/>
        <end position="210"/>
    </location>
</feature>
<dbReference type="Pfam" id="PF02659">
    <property type="entry name" value="Mntp"/>
    <property type="match status" value="1"/>
</dbReference>
<dbReference type="InterPro" id="IPR003810">
    <property type="entry name" value="Mntp/YtaF"/>
</dbReference>
<dbReference type="Proteomes" id="UP000199182">
    <property type="component" value="Unassembled WGS sequence"/>
</dbReference>
<name>A0A1H0H2Z5_9FIRM</name>
<keyword evidence="7" id="KW-1185">Reference proteome</keyword>
<protein>
    <submittedName>
        <fullName evidence="6">Putative sporulation protein YtaF</fullName>
    </submittedName>
</protein>
<evidence type="ECO:0000256" key="4">
    <source>
        <dbReference type="ARBA" id="ARBA00023136"/>
    </source>
</evidence>
<gene>
    <name evidence="6" type="ORF">SAMN05192585_1606</name>
</gene>
<dbReference type="STRING" id="258515.SAMN05192585_1606"/>
<dbReference type="EMBL" id="FNID01000060">
    <property type="protein sequence ID" value="SDO13517.1"/>
    <property type="molecule type" value="Genomic_DNA"/>
</dbReference>
<evidence type="ECO:0000256" key="2">
    <source>
        <dbReference type="ARBA" id="ARBA00022692"/>
    </source>
</evidence>
<dbReference type="PANTHER" id="PTHR35529:SF2">
    <property type="entry name" value="SPORULATION PROTEIN YTAF-RELATED"/>
    <property type="match status" value="1"/>
</dbReference>
<keyword evidence="3 5" id="KW-1133">Transmembrane helix</keyword>
<dbReference type="AlphaFoldDB" id="A0A1H0H2Z5"/>
<evidence type="ECO:0000313" key="7">
    <source>
        <dbReference type="Proteomes" id="UP000199182"/>
    </source>
</evidence>
<proteinExistence type="predicted"/>
<evidence type="ECO:0000313" key="6">
    <source>
        <dbReference type="EMBL" id="SDO13517.1"/>
    </source>
</evidence>
<organism evidence="6 7">
    <name type="scientific">Acetanaerobacterium elongatum</name>
    <dbReference type="NCBI Taxonomy" id="258515"/>
    <lineage>
        <taxon>Bacteria</taxon>
        <taxon>Bacillati</taxon>
        <taxon>Bacillota</taxon>
        <taxon>Clostridia</taxon>
        <taxon>Eubacteriales</taxon>
        <taxon>Oscillospiraceae</taxon>
        <taxon>Acetanaerobacterium</taxon>
    </lineage>
</organism>
<dbReference type="PANTHER" id="PTHR35529">
    <property type="entry name" value="MANGANESE EFFLUX PUMP MNTP-RELATED"/>
    <property type="match status" value="1"/>
</dbReference>
<feature type="transmembrane region" description="Helical" evidence="5">
    <location>
        <begin position="6"/>
        <end position="26"/>
    </location>
</feature>
<keyword evidence="2 5" id="KW-0812">Transmembrane</keyword>
<sequence>MHILSVILLSAAANLDNLSIGLAYGIRKVRIPFLSNLIVSMLSGVFTLITCFVGKSLSGVLPNSFGNILGGGIVCVMGIWSIAEYLIKLKQSAPENITARKPSSEYVDKEFIEIMQHPDKADMDYSGDISAKESLLLGTALALNCLATGLGAGMTGINVIAITVLTIILSFITITLGTLIGKKCASLITGDKASILSGALFIVIGLYEILF</sequence>
<reference evidence="6 7" key="1">
    <citation type="submission" date="2016-10" db="EMBL/GenBank/DDBJ databases">
        <authorList>
            <person name="de Groot N.N."/>
        </authorList>
    </citation>
    <scope>NUCLEOTIDE SEQUENCE [LARGE SCALE GENOMIC DNA]</scope>
    <source>
        <strain evidence="6 7">CGMCC 1.5012</strain>
    </source>
</reference>
<dbReference type="InterPro" id="IPR014205">
    <property type="entry name" value="Spore_YtaF"/>
</dbReference>
<keyword evidence="4 5" id="KW-0472">Membrane</keyword>
<evidence type="ECO:0000256" key="1">
    <source>
        <dbReference type="ARBA" id="ARBA00022475"/>
    </source>
</evidence>
<feature type="transmembrane region" description="Helical" evidence="5">
    <location>
        <begin position="135"/>
        <end position="154"/>
    </location>
</feature>
<feature type="transmembrane region" description="Helical" evidence="5">
    <location>
        <begin position="68"/>
        <end position="87"/>
    </location>
</feature>
<evidence type="ECO:0000256" key="3">
    <source>
        <dbReference type="ARBA" id="ARBA00022989"/>
    </source>
</evidence>
<feature type="transmembrane region" description="Helical" evidence="5">
    <location>
        <begin position="33"/>
        <end position="56"/>
    </location>
</feature>
<keyword evidence="1" id="KW-1003">Cell membrane</keyword>
<dbReference type="NCBIfam" id="TIGR02840">
    <property type="entry name" value="spore_YtaF"/>
    <property type="match status" value="1"/>
</dbReference>
<dbReference type="RefSeq" id="WP_162840459.1">
    <property type="nucleotide sequence ID" value="NZ_FNID01000060.1"/>
</dbReference>